<evidence type="ECO:0000313" key="2">
    <source>
        <dbReference type="Proteomes" id="UP000078507"/>
    </source>
</evidence>
<dbReference type="Proteomes" id="UP000078507">
    <property type="component" value="Unassembled WGS sequence"/>
</dbReference>
<gene>
    <name evidence="1" type="ORF">ATB98_08975</name>
</gene>
<dbReference type="EMBL" id="LNQB01000004">
    <property type="protein sequence ID" value="OAP50551.1"/>
    <property type="molecule type" value="Genomic_DNA"/>
</dbReference>
<accession>A0A178YTF3</accession>
<protein>
    <submittedName>
        <fullName evidence="1">Uncharacterized protein</fullName>
    </submittedName>
</protein>
<reference evidence="1 2" key="1">
    <citation type="submission" date="2015-11" db="EMBL/GenBank/DDBJ databases">
        <title>Ensifer anhuiense sp. nov., an effective nitrogen fixation bacterium with Glycine soja.</title>
        <authorList>
            <person name="Yan H."/>
            <person name="Chen W."/>
        </authorList>
    </citation>
    <scope>NUCLEOTIDE SEQUENCE [LARGE SCALE GENOMIC DNA]</scope>
    <source>
        <strain evidence="1 2">LMG 7837</strain>
    </source>
</reference>
<name>A0A178YTF3_SINSA</name>
<sequence length="211" mass="22748">MFLEFGATRTISVAYCFDHFLVLKMTRFDLPWGTGDDLLGRQNTINNKAANDVAGHFQAFSGLFHGQPLPIFLGRPKSMDALNPANGADTVRSPGFVLTRSNAHSVQRCSDIVVGITGRHLLHNGKRLVGRLASMFAGFGLADTQNRMLSAFPVNGQNDLSVAIVNVGNDVSDQGSQNLLPCTCGHAGCIPSPYQVVSQAGKIRRLIRPGR</sequence>
<keyword evidence="2" id="KW-1185">Reference proteome</keyword>
<comment type="caution">
    <text evidence="1">The sequence shown here is derived from an EMBL/GenBank/DDBJ whole genome shotgun (WGS) entry which is preliminary data.</text>
</comment>
<dbReference type="AlphaFoldDB" id="A0A178YTF3"/>
<proteinExistence type="predicted"/>
<evidence type="ECO:0000313" key="1">
    <source>
        <dbReference type="EMBL" id="OAP50551.1"/>
    </source>
</evidence>
<organism evidence="1 2">
    <name type="scientific">Sinorhizobium saheli</name>
    <dbReference type="NCBI Taxonomy" id="36856"/>
    <lineage>
        <taxon>Bacteria</taxon>
        <taxon>Pseudomonadati</taxon>
        <taxon>Pseudomonadota</taxon>
        <taxon>Alphaproteobacteria</taxon>
        <taxon>Hyphomicrobiales</taxon>
        <taxon>Rhizobiaceae</taxon>
        <taxon>Sinorhizobium/Ensifer group</taxon>
        <taxon>Sinorhizobium</taxon>
    </lineage>
</organism>